<keyword evidence="9 20" id="KW-0679">Respiratory chain</keyword>
<dbReference type="Gene3D" id="1.20.210.10">
    <property type="entry name" value="Cytochrome c oxidase-like, subunit I domain"/>
    <property type="match status" value="1"/>
</dbReference>
<keyword evidence="15 19" id="KW-0408">Iron</keyword>
<feature type="transmembrane region" description="Helical" evidence="21">
    <location>
        <begin position="433"/>
        <end position="455"/>
    </location>
</feature>
<feature type="transmembrane region" description="Helical" evidence="21">
    <location>
        <begin position="21"/>
        <end position="40"/>
    </location>
</feature>
<comment type="pathway">
    <text evidence="4">Energy metabolism; oxidative phosphorylation.</text>
</comment>
<feature type="transmembrane region" description="Helical" evidence="21">
    <location>
        <begin position="127"/>
        <end position="146"/>
    </location>
</feature>
<dbReference type="InterPro" id="IPR023615">
    <property type="entry name" value="Cyt_c_Oxase_su1_BS"/>
</dbReference>
<evidence type="ECO:0000256" key="12">
    <source>
        <dbReference type="ARBA" id="ARBA00022967"/>
    </source>
</evidence>
<dbReference type="RefSeq" id="WP_279447615.1">
    <property type="nucleotide sequence ID" value="NZ_CP122379.1"/>
</dbReference>
<dbReference type="NCBIfam" id="NF011055">
    <property type="entry name" value="PRK14487.1"/>
    <property type="match status" value="1"/>
</dbReference>
<dbReference type="Pfam" id="PF00115">
    <property type="entry name" value="COX1"/>
    <property type="match status" value="1"/>
</dbReference>
<feature type="transmembrane region" description="Helical" evidence="21">
    <location>
        <begin position="341"/>
        <end position="365"/>
    </location>
</feature>
<feature type="transmembrane region" description="Helical" evidence="21">
    <location>
        <begin position="60"/>
        <end position="78"/>
    </location>
</feature>
<dbReference type="PANTHER" id="PTHR10422">
    <property type="entry name" value="CYTOCHROME C OXIDASE SUBUNIT 1"/>
    <property type="match status" value="1"/>
</dbReference>
<name>A0ABY8KR83_9FLAO</name>
<dbReference type="Pfam" id="PF02433">
    <property type="entry name" value="FixO"/>
    <property type="match status" value="1"/>
</dbReference>
<keyword evidence="14 21" id="KW-1133">Transmembrane helix</keyword>
<dbReference type="PROSITE" id="PS50855">
    <property type="entry name" value="COX1"/>
    <property type="match status" value="1"/>
</dbReference>
<evidence type="ECO:0000256" key="18">
    <source>
        <dbReference type="ARBA" id="ARBA00047816"/>
    </source>
</evidence>
<protein>
    <recommendedName>
        <fullName evidence="5">cytochrome-c oxidase</fullName>
        <ecNumber evidence="5">7.1.1.9</ecNumber>
    </recommendedName>
</protein>
<dbReference type="InterPro" id="IPR004677">
    <property type="entry name" value="Cyt_c_oxidase_cbb3_su1"/>
</dbReference>
<dbReference type="InterPro" id="IPR009056">
    <property type="entry name" value="Cyt_c-like_dom"/>
</dbReference>
<evidence type="ECO:0000256" key="19">
    <source>
        <dbReference type="PROSITE-ProRule" id="PRU00433"/>
    </source>
</evidence>
<evidence type="ECO:0000256" key="21">
    <source>
        <dbReference type="SAM" id="Phobius"/>
    </source>
</evidence>
<evidence type="ECO:0000259" key="23">
    <source>
        <dbReference type="PROSITE" id="PS51007"/>
    </source>
</evidence>
<keyword evidence="10 20" id="KW-0812">Transmembrane</keyword>
<feature type="transmembrane region" description="Helical" evidence="21">
    <location>
        <begin position="236"/>
        <end position="253"/>
    </location>
</feature>
<gene>
    <name evidence="24" type="primary">ccoN</name>
    <name evidence="24" type="ORF">QCQ61_10545</name>
</gene>
<dbReference type="EMBL" id="CP122379">
    <property type="protein sequence ID" value="WGF91646.1"/>
    <property type="molecule type" value="Genomic_DNA"/>
</dbReference>
<sequence>MQTEQFYYDNQIVKKFINATIFWGLIGMSVGLLLAFMFLFPNMTDGISWLSFGRLRPLHTNAVIFAFVGNAIFAGVYYSSQRLLKARMWSDALSNLNFWGWQAIIAAAAITLPLGYTTSKEYAELEWPIDVAIAVIWVAFGINLIMTMVKRRQRHLYVALWFYLGTWVTVAVLHIVNSMAIPVTALKSYSMYAGVQDALVQWWYGHNAVAFFLTTPFLGLMYYFVPKAANRPVYSYRLSIVHFWSLIFIYIWAGPHHLLYTALPEWAQNLGVAFSVMLLAPSWGGMINGLLTLRGAWDKVRVDPVLKFFVVAITGYGMATFEGPMLSLKNVNAIAHFSDWIIAHVHVGALAWNGFLAFGMIYWLVPRLFKTKLYSTQLANAHFWIGTLGIIMYALPMYVAGFMQASMWNQFNPDGTLTYGNFLETVTQIMPMYWMRAIGGSLYIAGAFVLLYNIVMTARTGSKVTDELAEAAPLAPVPKRQTSGEGYHTWLERRPIKLTIYATIAILIGGMVQIIPSLMVDDYVPAISSVKPYTPLELEGRDIYIREGCVNCHTQMIRPFRSEVERYGDYSKSGEYVYDHPFLWGSKRTGPDLHRVGGKYSDNWHLNHMYDPQSTSSGSIMPSYKWLISSELDKSDTESKMRALVKIGVPYTDEEIDRAQQWMDEQGTKIEKNLYNDPDFVTTYEADKKYAAENGEEFIEMKNREIVAVIAYLQRLGTDIKVQNSEDASAKNQ</sequence>
<evidence type="ECO:0000256" key="2">
    <source>
        <dbReference type="ARBA" id="ARBA00001973"/>
    </source>
</evidence>
<reference evidence="24 25" key="1">
    <citation type="submission" date="2023-04" db="EMBL/GenBank/DDBJ databases">
        <title>Taxonomic identification of the Arctic strain Aequorivita sp. nov. and transcriptomic analysis in response to temperature stress.</title>
        <authorList>
            <person name="Liu W."/>
            <person name="Cong B."/>
            <person name="Lin J."/>
        </authorList>
    </citation>
    <scope>NUCLEOTIDE SEQUENCE [LARGE SCALE GENOMIC DNA]</scope>
    <source>
        <strain evidence="24 25">Ant34-E75</strain>
    </source>
</reference>
<feature type="transmembrane region" description="Helical" evidence="21">
    <location>
        <begin position="158"/>
        <end position="183"/>
    </location>
</feature>
<dbReference type="SUPFAM" id="SSF46626">
    <property type="entry name" value="Cytochrome c"/>
    <property type="match status" value="1"/>
</dbReference>
<dbReference type="SUPFAM" id="SSF81442">
    <property type="entry name" value="Cytochrome c oxidase subunit I-like"/>
    <property type="match status" value="1"/>
</dbReference>
<dbReference type="NCBIfam" id="TIGR00781">
    <property type="entry name" value="ccoO"/>
    <property type="match status" value="1"/>
</dbReference>
<feature type="transmembrane region" description="Helical" evidence="21">
    <location>
        <begin position="98"/>
        <end position="115"/>
    </location>
</feature>
<dbReference type="EC" id="7.1.1.9" evidence="5"/>
<accession>A0ABY8KR83</accession>
<evidence type="ECO:0000256" key="8">
    <source>
        <dbReference type="ARBA" id="ARBA00022617"/>
    </source>
</evidence>
<dbReference type="PANTHER" id="PTHR10422:SF29">
    <property type="entry name" value="CYTOCHROME C OXIDASE SUBUNIT 1 HOMOLOG, BACTEROID"/>
    <property type="match status" value="1"/>
</dbReference>
<evidence type="ECO:0000256" key="10">
    <source>
        <dbReference type="ARBA" id="ARBA00022692"/>
    </source>
</evidence>
<comment type="similarity">
    <text evidence="20">Belongs to the heme-copper respiratory oxidase family.</text>
</comment>
<dbReference type="Gene3D" id="1.10.760.10">
    <property type="entry name" value="Cytochrome c-like domain"/>
    <property type="match status" value="1"/>
</dbReference>
<feature type="transmembrane region" description="Helical" evidence="21">
    <location>
        <begin position="203"/>
        <end position="224"/>
    </location>
</feature>
<comment type="cofactor">
    <cofactor evidence="1">
        <name>heme b</name>
        <dbReference type="ChEBI" id="CHEBI:60344"/>
    </cofactor>
</comment>
<evidence type="ECO:0000256" key="13">
    <source>
        <dbReference type="ARBA" id="ARBA00022982"/>
    </source>
</evidence>
<feature type="transmembrane region" description="Helical" evidence="21">
    <location>
        <begin position="498"/>
        <end position="519"/>
    </location>
</feature>
<keyword evidence="25" id="KW-1185">Reference proteome</keyword>
<keyword evidence="13 20" id="KW-0249">Electron transport</keyword>
<evidence type="ECO:0000256" key="9">
    <source>
        <dbReference type="ARBA" id="ARBA00022660"/>
    </source>
</evidence>
<evidence type="ECO:0000256" key="7">
    <source>
        <dbReference type="ARBA" id="ARBA00022475"/>
    </source>
</evidence>
<feature type="transmembrane region" description="Helical" evidence="21">
    <location>
        <begin position="377"/>
        <end position="399"/>
    </location>
</feature>
<dbReference type="InterPro" id="IPR036909">
    <property type="entry name" value="Cyt_c-like_dom_sf"/>
</dbReference>
<evidence type="ECO:0000256" key="3">
    <source>
        <dbReference type="ARBA" id="ARBA00004651"/>
    </source>
</evidence>
<dbReference type="NCBIfam" id="TIGR00780">
    <property type="entry name" value="ccoN"/>
    <property type="match status" value="1"/>
</dbReference>
<evidence type="ECO:0000259" key="22">
    <source>
        <dbReference type="PROSITE" id="PS50855"/>
    </source>
</evidence>
<feature type="domain" description="Cytochrome c" evidence="23">
    <location>
        <begin position="535"/>
        <end position="717"/>
    </location>
</feature>
<evidence type="ECO:0000256" key="6">
    <source>
        <dbReference type="ARBA" id="ARBA00022448"/>
    </source>
</evidence>
<dbReference type="InterPro" id="IPR000883">
    <property type="entry name" value="Cyt_C_Oxase_1"/>
</dbReference>
<keyword evidence="7" id="KW-1003">Cell membrane</keyword>
<evidence type="ECO:0000256" key="20">
    <source>
        <dbReference type="RuleBase" id="RU000370"/>
    </source>
</evidence>
<evidence type="ECO:0000256" key="14">
    <source>
        <dbReference type="ARBA" id="ARBA00022989"/>
    </source>
</evidence>
<evidence type="ECO:0000256" key="11">
    <source>
        <dbReference type="ARBA" id="ARBA00022723"/>
    </source>
</evidence>
<dbReference type="NCBIfam" id="NF011053">
    <property type="entry name" value="PRK14485.1"/>
    <property type="match status" value="1"/>
</dbReference>
<comment type="cofactor">
    <cofactor evidence="2">
        <name>Cu(2+)</name>
        <dbReference type="ChEBI" id="CHEBI:29036"/>
    </cofactor>
</comment>
<dbReference type="InterPro" id="IPR003468">
    <property type="entry name" value="Cyt_c_oxidase_monohaem-su/FixO"/>
</dbReference>
<comment type="subcellular location">
    <subcellularLocation>
        <location evidence="3">Cell membrane</location>
        <topology evidence="3">Multi-pass membrane protein</topology>
    </subcellularLocation>
</comment>
<keyword evidence="12" id="KW-1278">Translocase</keyword>
<evidence type="ECO:0000256" key="4">
    <source>
        <dbReference type="ARBA" id="ARBA00004673"/>
    </source>
</evidence>
<organism evidence="24 25">
    <name type="scientific">Aequorivita marisscotiae</name>
    <dbReference type="NCBI Taxonomy" id="3040348"/>
    <lineage>
        <taxon>Bacteria</taxon>
        <taxon>Pseudomonadati</taxon>
        <taxon>Bacteroidota</taxon>
        <taxon>Flavobacteriia</taxon>
        <taxon>Flavobacteriales</taxon>
        <taxon>Flavobacteriaceae</taxon>
        <taxon>Aequorivita</taxon>
    </lineage>
</organism>
<keyword evidence="6 20" id="KW-0813">Transport</keyword>
<proteinExistence type="inferred from homology"/>
<keyword evidence="8 19" id="KW-0349">Heme</keyword>
<dbReference type="PROSITE" id="PS51007">
    <property type="entry name" value="CYTC"/>
    <property type="match status" value="1"/>
</dbReference>
<evidence type="ECO:0000256" key="15">
    <source>
        <dbReference type="ARBA" id="ARBA00023004"/>
    </source>
</evidence>
<dbReference type="PROSITE" id="PS00077">
    <property type="entry name" value="COX1_CUB"/>
    <property type="match status" value="1"/>
</dbReference>
<dbReference type="Proteomes" id="UP001238523">
    <property type="component" value="Chromosome"/>
</dbReference>
<feature type="transmembrane region" description="Helical" evidence="21">
    <location>
        <begin position="273"/>
        <end position="293"/>
    </location>
</feature>
<evidence type="ECO:0000256" key="16">
    <source>
        <dbReference type="ARBA" id="ARBA00023008"/>
    </source>
</evidence>
<evidence type="ECO:0000256" key="1">
    <source>
        <dbReference type="ARBA" id="ARBA00001970"/>
    </source>
</evidence>
<comment type="catalytic activity">
    <reaction evidence="18">
        <text>4 Fe(II)-[cytochrome c] + O2 + 8 H(+)(in) = 4 Fe(III)-[cytochrome c] + 2 H2O + 4 H(+)(out)</text>
        <dbReference type="Rhea" id="RHEA:11436"/>
        <dbReference type="Rhea" id="RHEA-COMP:10350"/>
        <dbReference type="Rhea" id="RHEA-COMP:14399"/>
        <dbReference type="ChEBI" id="CHEBI:15377"/>
        <dbReference type="ChEBI" id="CHEBI:15378"/>
        <dbReference type="ChEBI" id="CHEBI:15379"/>
        <dbReference type="ChEBI" id="CHEBI:29033"/>
        <dbReference type="ChEBI" id="CHEBI:29034"/>
        <dbReference type="EC" id="7.1.1.9"/>
    </reaction>
</comment>
<feature type="domain" description="Cytochrome oxidase subunit I profile" evidence="22">
    <location>
        <begin position="16"/>
        <end position="463"/>
    </location>
</feature>
<evidence type="ECO:0000256" key="5">
    <source>
        <dbReference type="ARBA" id="ARBA00012949"/>
    </source>
</evidence>
<dbReference type="InterPro" id="IPR036927">
    <property type="entry name" value="Cyt_c_oxase-like_su1_sf"/>
</dbReference>
<evidence type="ECO:0000313" key="25">
    <source>
        <dbReference type="Proteomes" id="UP001238523"/>
    </source>
</evidence>
<evidence type="ECO:0000256" key="17">
    <source>
        <dbReference type="ARBA" id="ARBA00023136"/>
    </source>
</evidence>
<feature type="transmembrane region" description="Helical" evidence="21">
    <location>
        <begin position="305"/>
        <end position="321"/>
    </location>
</feature>
<keyword evidence="16" id="KW-0186">Copper</keyword>
<dbReference type="InterPro" id="IPR023616">
    <property type="entry name" value="Cyt_c_oxase-like_su1_dom"/>
</dbReference>
<keyword evidence="11 19" id="KW-0479">Metal-binding</keyword>
<keyword evidence="17 21" id="KW-0472">Membrane</keyword>
<evidence type="ECO:0000313" key="24">
    <source>
        <dbReference type="EMBL" id="WGF91646.1"/>
    </source>
</evidence>